<comment type="caution">
    <text evidence="3">The sequence shown here is derived from an EMBL/GenBank/DDBJ whole genome shotgun (WGS) entry which is preliminary data.</text>
</comment>
<keyword evidence="1" id="KW-0472">Membrane</keyword>
<feature type="transmembrane region" description="Helical" evidence="1">
    <location>
        <begin position="88"/>
        <end position="110"/>
    </location>
</feature>
<keyword evidence="3" id="KW-0548">Nucleotidyltransferase</keyword>
<keyword evidence="4" id="KW-1185">Reference proteome</keyword>
<keyword evidence="1" id="KW-1133">Transmembrane helix</keyword>
<dbReference type="PANTHER" id="PTHR46663:SF4">
    <property type="entry name" value="DIGUANYLATE CYCLASE DGCT-RELATED"/>
    <property type="match status" value="1"/>
</dbReference>
<dbReference type="Gene3D" id="3.30.70.270">
    <property type="match status" value="1"/>
</dbReference>
<dbReference type="InterPro" id="IPR000160">
    <property type="entry name" value="GGDEF_dom"/>
</dbReference>
<keyword evidence="1" id="KW-0812">Transmembrane</keyword>
<dbReference type="RefSeq" id="WP_336544516.1">
    <property type="nucleotide sequence ID" value="NZ_JBBBDM010000001.1"/>
</dbReference>
<dbReference type="CDD" id="cd01949">
    <property type="entry name" value="GGDEF"/>
    <property type="match status" value="1"/>
</dbReference>
<dbReference type="SMART" id="SM00267">
    <property type="entry name" value="GGDEF"/>
    <property type="match status" value="1"/>
</dbReference>
<dbReference type="InterPro" id="IPR043128">
    <property type="entry name" value="Rev_trsase/Diguanyl_cyclase"/>
</dbReference>
<feature type="transmembrane region" description="Helical" evidence="1">
    <location>
        <begin position="141"/>
        <end position="159"/>
    </location>
</feature>
<feature type="transmembrane region" description="Helical" evidence="1">
    <location>
        <begin position="165"/>
        <end position="184"/>
    </location>
</feature>
<dbReference type="EMBL" id="JBBBDM010000001">
    <property type="protein sequence ID" value="MEI5686223.1"/>
    <property type="molecule type" value="Genomic_DNA"/>
</dbReference>
<dbReference type="NCBIfam" id="TIGR00254">
    <property type="entry name" value="GGDEF"/>
    <property type="match status" value="1"/>
</dbReference>
<dbReference type="PANTHER" id="PTHR46663">
    <property type="entry name" value="DIGUANYLATE CYCLASE DGCT-RELATED"/>
    <property type="match status" value="1"/>
</dbReference>
<sequence>MTMPSPRGAAAESVRNELRHALFATALPNAAMGAILAALGGRIAWELSDRLATAALSVAVACLLAKLALIAAHHVWAGEAAEAHSGWAQAFAVLSLGTALALGLLGARAFTFDTVLLQMLAMGLLFGYCSGLVAHTSIRPWLAAACLVGSALPIAAAAAQHDNSAYRLLAVALLCFMLAAMQSIRHLYRATRQQIITRQAMAALARVDPLTLLPNRLGLREAFVSRPRAARDIAIHCIDLDAFKPVNDHYGHPTGDALLAAVGDRVRSVLHPHDTAARVGGDEFVILQSDVRTASEADQFARTLVRRIMAPYQINAHQIEIGVSLGFVTADGGASDLDELVARADAALYQAKQNGGGIGRADTPSR</sequence>
<protein>
    <submittedName>
        <fullName evidence="3">GGDEF domain-containing protein</fullName>
        <ecNumber evidence="3">2.7.7.65</ecNumber>
    </submittedName>
</protein>
<feature type="transmembrane region" description="Helical" evidence="1">
    <location>
        <begin position="116"/>
        <end position="134"/>
    </location>
</feature>
<dbReference type="EC" id="2.7.7.65" evidence="3"/>
<dbReference type="GO" id="GO:0052621">
    <property type="term" value="F:diguanylate cyclase activity"/>
    <property type="evidence" value="ECO:0007669"/>
    <property type="project" value="UniProtKB-EC"/>
</dbReference>
<gene>
    <name evidence="3" type="ORF">V8201_03930</name>
</gene>
<evidence type="ECO:0000256" key="1">
    <source>
        <dbReference type="SAM" id="Phobius"/>
    </source>
</evidence>
<proteinExistence type="predicted"/>
<feature type="domain" description="GGDEF" evidence="2">
    <location>
        <begin position="231"/>
        <end position="364"/>
    </location>
</feature>
<dbReference type="Pfam" id="PF00990">
    <property type="entry name" value="GGDEF"/>
    <property type="match status" value="1"/>
</dbReference>
<dbReference type="InterPro" id="IPR052163">
    <property type="entry name" value="DGC-Regulatory_Protein"/>
</dbReference>
<dbReference type="Proteomes" id="UP001367771">
    <property type="component" value="Unassembled WGS sequence"/>
</dbReference>
<accession>A0ABU8GZD3</accession>
<dbReference type="InterPro" id="IPR029787">
    <property type="entry name" value="Nucleotide_cyclase"/>
</dbReference>
<dbReference type="PROSITE" id="PS50887">
    <property type="entry name" value="GGDEF"/>
    <property type="match status" value="1"/>
</dbReference>
<reference evidence="3 4" key="1">
    <citation type="journal article" date="2013" name="Int. J. Syst. Evol. Microbiol.">
        <title>Sphingomonas kyungheensis sp. nov., a bacterium with ginsenoside-converting activity isolated from soil of a ginseng field.</title>
        <authorList>
            <person name="Son H.M."/>
            <person name="Yang J.E."/>
            <person name="Park Y."/>
            <person name="Han C.K."/>
            <person name="Kim S.G."/>
            <person name="Kook M."/>
            <person name="Yi T.H."/>
        </authorList>
    </citation>
    <scope>NUCLEOTIDE SEQUENCE [LARGE SCALE GENOMIC DNA]</scope>
    <source>
        <strain evidence="3 4">LMG 26582</strain>
    </source>
</reference>
<organism evidence="3 4">
    <name type="scientific">Sphingomonas kyungheensis</name>
    <dbReference type="NCBI Taxonomy" id="1069987"/>
    <lineage>
        <taxon>Bacteria</taxon>
        <taxon>Pseudomonadati</taxon>
        <taxon>Pseudomonadota</taxon>
        <taxon>Alphaproteobacteria</taxon>
        <taxon>Sphingomonadales</taxon>
        <taxon>Sphingomonadaceae</taxon>
        <taxon>Sphingomonas</taxon>
    </lineage>
</organism>
<evidence type="ECO:0000313" key="3">
    <source>
        <dbReference type="EMBL" id="MEI5686223.1"/>
    </source>
</evidence>
<keyword evidence="3" id="KW-0808">Transferase</keyword>
<evidence type="ECO:0000259" key="2">
    <source>
        <dbReference type="PROSITE" id="PS50887"/>
    </source>
</evidence>
<evidence type="ECO:0000313" key="4">
    <source>
        <dbReference type="Proteomes" id="UP001367771"/>
    </source>
</evidence>
<name>A0ABU8GZD3_9SPHN</name>
<dbReference type="SUPFAM" id="SSF55073">
    <property type="entry name" value="Nucleotide cyclase"/>
    <property type="match status" value="1"/>
</dbReference>
<feature type="transmembrane region" description="Helical" evidence="1">
    <location>
        <begin position="21"/>
        <end position="45"/>
    </location>
</feature>
<feature type="transmembrane region" description="Helical" evidence="1">
    <location>
        <begin position="51"/>
        <end position="76"/>
    </location>
</feature>